<gene>
    <name evidence="2" type="ORF">ACFP3V_24900</name>
</gene>
<proteinExistence type="predicted"/>
<feature type="region of interest" description="Disordered" evidence="1">
    <location>
        <begin position="1"/>
        <end position="31"/>
    </location>
</feature>
<reference evidence="3" key="1">
    <citation type="journal article" date="2019" name="Int. J. Syst. Evol. Microbiol.">
        <title>The Global Catalogue of Microorganisms (GCM) 10K type strain sequencing project: providing services to taxonomists for standard genome sequencing and annotation.</title>
        <authorList>
            <consortium name="The Broad Institute Genomics Platform"/>
            <consortium name="The Broad Institute Genome Sequencing Center for Infectious Disease"/>
            <person name="Wu L."/>
            <person name="Ma J."/>
        </authorList>
    </citation>
    <scope>NUCLEOTIDE SEQUENCE [LARGE SCALE GENOMIC DNA]</scope>
    <source>
        <strain evidence="3">JCM 4816</strain>
    </source>
</reference>
<keyword evidence="3" id="KW-1185">Reference proteome</keyword>
<dbReference type="RefSeq" id="WP_380587628.1">
    <property type="nucleotide sequence ID" value="NZ_JBHSQJ010000118.1"/>
</dbReference>
<evidence type="ECO:0000313" key="3">
    <source>
        <dbReference type="Proteomes" id="UP001596174"/>
    </source>
</evidence>
<organism evidence="2 3">
    <name type="scientific">Streptacidiphilus monticola</name>
    <dbReference type="NCBI Taxonomy" id="2161674"/>
    <lineage>
        <taxon>Bacteria</taxon>
        <taxon>Bacillati</taxon>
        <taxon>Actinomycetota</taxon>
        <taxon>Actinomycetes</taxon>
        <taxon>Kitasatosporales</taxon>
        <taxon>Streptomycetaceae</taxon>
        <taxon>Streptacidiphilus</taxon>
    </lineage>
</organism>
<sequence length="442" mass="48291">MNDDLADTGKAARKRLPRSAHGEWAPAPERRDPVDILEKEAEPRVPELMPIRYARMAGSLFAFYRGTPAVMAADLAGLPDSGLTVQLCGDAHLSNFGLFASPERRLVFDLNDFDETLPGPFEWDVKRLAASFAVASLDNHAGERTARDTAAEAARSYRTHLRELAGAPELAVWYAHIAADDLLQEIGSSLHRARVRRTLDKARRTDSGKAVAKLTEPGPDGTPRFVHDPPMIEPAGEEDRTVVEQVFADYRASLPRAQAQLLDRFRILDAARKVVGVGSVGTRCFVVLLQGRTVGELFVLQVKEAEPSVLAPYVDAPVAHEGQRVVEGQHLLQAFGDIFLGWSTGPAGRHFYWRQLLDMKGSASTEDMPDRLMLQYAGLCGRALARGHARSGNRAAIAAYLGGGTSFDDAMAAFALAYARQTRDDYAAFTQATRDGRLPVTT</sequence>
<feature type="region of interest" description="Disordered" evidence="1">
    <location>
        <begin position="206"/>
        <end position="226"/>
    </location>
</feature>
<dbReference type="Proteomes" id="UP001596174">
    <property type="component" value="Unassembled WGS sequence"/>
</dbReference>
<evidence type="ECO:0000313" key="2">
    <source>
        <dbReference type="EMBL" id="MFC5910445.1"/>
    </source>
</evidence>
<accession>A0ABW1G6P8</accession>
<dbReference type="PANTHER" id="PTHR39441:SF1">
    <property type="entry name" value="DUF2252 DOMAIN-CONTAINING PROTEIN"/>
    <property type="match status" value="1"/>
</dbReference>
<dbReference type="Pfam" id="PF10009">
    <property type="entry name" value="DUF2252"/>
    <property type="match status" value="1"/>
</dbReference>
<evidence type="ECO:0000256" key="1">
    <source>
        <dbReference type="SAM" id="MobiDB-lite"/>
    </source>
</evidence>
<dbReference type="EMBL" id="JBHSQJ010000118">
    <property type="protein sequence ID" value="MFC5910445.1"/>
    <property type="molecule type" value="Genomic_DNA"/>
</dbReference>
<dbReference type="PANTHER" id="PTHR39441">
    <property type="entry name" value="DUF2252 DOMAIN-CONTAINING PROTEIN"/>
    <property type="match status" value="1"/>
</dbReference>
<name>A0ABW1G6P8_9ACTN</name>
<dbReference type="InterPro" id="IPR018721">
    <property type="entry name" value="DUF2252"/>
</dbReference>
<protein>
    <submittedName>
        <fullName evidence="2">DUF2252 domain-containing protein</fullName>
    </submittedName>
</protein>
<comment type="caution">
    <text evidence="2">The sequence shown here is derived from an EMBL/GenBank/DDBJ whole genome shotgun (WGS) entry which is preliminary data.</text>
</comment>